<evidence type="ECO:0000256" key="2">
    <source>
        <dbReference type="ARBA" id="ARBA00022840"/>
    </source>
</evidence>
<dbReference type="FunFam" id="3.30.30.30:FF:000001">
    <property type="entry name" value="heat shock 70 kDa protein-like"/>
    <property type="match status" value="1"/>
</dbReference>
<reference evidence="3 4" key="1">
    <citation type="journal article" date="2018" name="Mol. Plant">
        <title>The genome of Artemisia annua provides insight into the evolution of Asteraceae family and artemisinin biosynthesis.</title>
        <authorList>
            <person name="Shen Q."/>
            <person name="Zhang L."/>
            <person name="Liao Z."/>
            <person name="Wang S."/>
            <person name="Yan T."/>
            <person name="Shi P."/>
            <person name="Liu M."/>
            <person name="Fu X."/>
            <person name="Pan Q."/>
            <person name="Wang Y."/>
            <person name="Lv Z."/>
            <person name="Lu X."/>
            <person name="Zhang F."/>
            <person name="Jiang W."/>
            <person name="Ma Y."/>
            <person name="Chen M."/>
            <person name="Hao X."/>
            <person name="Li L."/>
            <person name="Tang Y."/>
            <person name="Lv G."/>
            <person name="Zhou Y."/>
            <person name="Sun X."/>
            <person name="Brodelius P.E."/>
            <person name="Rose J.K.C."/>
            <person name="Tang K."/>
        </authorList>
    </citation>
    <scope>NUCLEOTIDE SEQUENCE [LARGE SCALE GENOMIC DNA]</scope>
    <source>
        <strain evidence="4">cv. Huhao1</strain>
        <tissue evidence="3">Leaf</tissue>
    </source>
</reference>
<evidence type="ECO:0000256" key="1">
    <source>
        <dbReference type="ARBA" id="ARBA00022741"/>
    </source>
</evidence>
<gene>
    <name evidence="3" type="ORF">CTI12_AA325550</name>
</gene>
<organism evidence="3 4">
    <name type="scientific">Artemisia annua</name>
    <name type="common">Sweet wormwood</name>
    <dbReference type="NCBI Taxonomy" id="35608"/>
    <lineage>
        <taxon>Eukaryota</taxon>
        <taxon>Viridiplantae</taxon>
        <taxon>Streptophyta</taxon>
        <taxon>Embryophyta</taxon>
        <taxon>Tracheophyta</taxon>
        <taxon>Spermatophyta</taxon>
        <taxon>Magnoliopsida</taxon>
        <taxon>eudicotyledons</taxon>
        <taxon>Gunneridae</taxon>
        <taxon>Pentapetalae</taxon>
        <taxon>asterids</taxon>
        <taxon>campanulids</taxon>
        <taxon>Asterales</taxon>
        <taxon>Asteraceae</taxon>
        <taxon>Asteroideae</taxon>
        <taxon>Anthemideae</taxon>
        <taxon>Artemisiinae</taxon>
        <taxon>Artemisia</taxon>
    </lineage>
</organism>
<dbReference type="PANTHER" id="PTHR19375">
    <property type="entry name" value="HEAT SHOCK PROTEIN 70KDA"/>
    <property type="match status" value="1"/>
</dbReference>
<keyword evidence="2" id="KW-0067">ATP-binding</keyword>
<evidence type="ECO:0000313" key="4">
    <source>
        <dbReference type="Proteomes" id="UP000245207"/>
    </source>
</evidence>
<dbReference type="GO" id="GO:0140662">
    <property type="term" value="F:ATP-dependent protein folding chaperone"/>
    <property type="evidence" value="ECO:0007669"/>
    <property type="project" value="InterPro"/>
</dbReference>
<dbReference type="Proteomes" id="UP000245207">
    <property type="component" value="Unassembled WGS sequence"/>
</dbReference>
<dbReference type="EMBL" id="PKPP01003982">
    <property type="protein sequence ID" value="PWA66688.1"/>
    <property type="molecule type" value="Genomic_DNA"/>
</dbReference>
<keyword evidence="3" id="KW-0346">Stress response</keyword>
<keyword evidence="4" id="KW-1185">Reference proteome</keyword>
<dbReference type="GO" id="GO:0005524">
    <property type="term" value="F:ATP binding"/>
    <property type="evidence" value="ECO:0007669"/>
    <property type="project" value="UniProtKB-KW"/>
</dbReference>
<dbReference type="STRING" id="35608.A0A2U1MZK8"/>
<dbReference type="Pfam" id="PF00012">
    <property type="entry name" value="HSP70"/>
    <property type="match status" value="1"/>
</dbReference>
<name>A0A2U1MZK8_ARTAN</name>
<proteinExistence type="predicted"/>
<accession>A0A2U1MZK8</accession>
<dbReference type="InterPro" id="IPR013126">
    <property type="entry name" value="Hsp_70_fam"/>
</dbReference>
<protein>
    <submittedName>
        <fullName evidence="3">Heat shock 70 kDa protein 5</fullName>
    </submittedName>
</protein>
<dbReference type="Gene3D" id="3.30.30.30">
    <property type="match status" value="1"/>
</dbReference>
<dbReference type="AlphaFoldDB" id="A0A2U1MZK8"/>
<keyword evidence="1" id="KW-0547">Nucleotide-binding</keyword>
<comment type="caution">
    <text evidence="3">The sequence shown here is derived from an EMBL/GenBank/DDBJ whole genome shotgun (WGS) entry which is preliminary data.</text>
</comment>
<evidence type="ECO:0000313" key="3">
    <source>
        <dbReference type="EMBL" id="PWA66688.1"/>
    </source>
</evidence>
<sequence>MKLMKIVHRQIKKNIGVDSYQTGTTMFVPMITYLIDAKLLIGRRFPDPSVQSDMKHWPFKVVCGPGDKPMIVVKA</sequence>
<dbReference type="OrthoDB" id="1719146at2759"/>